<dbReference type="InterPro" id="IPR029028">
    <property type="entry name" value="Alpha/beta_knot_MTases"/>
</dbReference>
<comment type="caution">
    <text evidence="5">The sequence shown here is derived from an EMBL/GenBank/DDBJ whole genome shotgun (WGS) entry which is preliminary data.</text>
</comment>
<evidence type="ECO:0000256" key="2">
    <source>
        <dbReference type="ARBA" id="ARBA00022679"/>
    </source>
</evidence>
<proteinExistence type="predicted"/>
<dbReference type="InterPro" id="IPR029064">
    <property type="entry name" value="Ribosomal_eL30-like_sf"/>
</dbReference>
<evidence type="ECO:0000313" key="5">
    <source>
        <dbReference type="EMBL" id="NMI00894.1"/>
    </source>
</evidence>
<dbReference type="SUPFAM" id="SSF75217">
    <property type="entry name" value="alpha/beta knot"/>
    <property type="match status" value="1"/>
</dbReference>
<dbReference type="PANTHER" id="PTHR43191">
    <property type="entry name" value="RRNA METHYLTRANSFERASE 3"/>
    <property type="match status" value="1"/>
</dbReference>
<dbReference type="Gene3D" id="3.40.1280.10">
    <property type="match status" value="1"/>
</dbReference>
<dbReference type="PANTHER" id="PTHR43191:SF12">
    <property type="entry name" value="RRNA METHYLASE"/>
    <property type="match status" value="1"/>
</dbReference>
<dbReference type="Pfam" id="PF00588">
    <property type="entry name" value="SpoU_methylase"/>
    <property type="match status" value="1"/>
</dbReference>
<dbReference type="GO" id="GO:0008168">
    <property type="term" value="F:methyltransferase activity"/>
    <property type="evidence" value="ECO:0007669"/>
    <property type="project" value="UniProtKB-KW"/>
</dbReference>
<name>A0ABX1SK53_9PSEU</name>
<dbReference type="EMBL" id="JAAXLA010000067">
    <property type="protein sequence ID" value="NMI00894.1"/>
    <property type="molecule type" value="Genomic_DNA"/>
</dbReference>
<keyword evidence="1 5" id="KW-0489">Methyltransferase</keyword>
<dbReference type="CDD" id="cd18095">
    <property type="entry name" value="SpoU-like_rRNA-MTase"/>
    <property type="match status" value="1"/>
</dbReference>
<keyword evidence="6" id="KW-1185">Reference proteome</keyword>
<organism evidence="5 6">
    <name type="scientific">Pseudonocardia acidicola</name>
    <dbReference type="NCBI Taxonomy" id="2724939"/>
    <lineage>
        <taxon>Bacteria</taxon>
        <taxon>Bacillati</taxon>
        <taxon>Actinomycetota</taxon>
        <taxon>Actinomycetes</taxon>
        <taxon>Pseudonocardiales</taxon>
        <taxon>Pseudonocardiaceae</taxon>
        <taxon>Pseudonocardia</taxon>
    </lineage>
</organism>
<dbReference type="InterPro" id="IPR001537">
    <property type="entry name" value="SpoU_MeTrfase"/>
</dbReference>
<dbReference type="InterPro" id="IPR051259">
    <property type="entry name" value="rRNA_Methyltransferase"/>
</dbReference>
<feature type="compositionally biased region" description="Basic and acidic residues" evidence="3">
    <location>
        <begin position="9"/>
        <end position="32"/>
    </location>
</feature>
<evidence type="ECO:0000259" key="4">
    <source>
        <dbReference type="Pfam" id="PF00588"/>
    </source>
</evidence>
<reference evidence="5 6" key="1">
    <citation type="submission" date="2020-04" db="EMBL/GenBank/DDBJ databases">
        <authorList>
            <person name="Klaysubun C."/>
            <person name="Duangmal K."/>
            <person name="Lipun K."/>
        </authorList>
    </citation>
    <scope>NUCLEOTIDE SEQUENCE [LARGE SCALE GENOMIC DNA]</scope>
    <source>
        <strain evidence="5 6">K10HN5</strain>
    </source>
</reference>
<dbReference type="SUPFAM" id="SSF55315">
    <property type="entry name" value="L30e-like"/>
    <property type="match status" value="1"/>
</dbReference>
<evidence type="ECO:0000313" key="6">
    <source>
        <dbReference type="Proteomes" id="UP000820669"/>
    </source>
</evidence>
<evidence type="ECO:0000256" key="1">
    <source>
        <dbReference type="ARBA" id="ARBA00022603"/>
    </source>
</evidence>
<accession>A0ABX1SK53</accession>
<sequence>MAIITPVRDPGDPRIDDYRDLTNADRRPDRPGGRGLVIAEGVVVVRRLIDSPYPVRSLLGVPRRLAELADDLAGLDVPAYEVDADTMATAVGFHLNRGVLAVADRAPVPEAAELARSAKVLAVLEGVNDHENLGSLFRNAAALGVDGVLLGPRCADPLYRRSVRVSMGHVLRVPFVPLPGGWPGSLDVLRAAGLQVAALTPAADAEPIAAAGLAGERVALLLGAEGPGLSPEALAAADRRVRIPMASGVDSLNVATAAAIAFHAVAAPVG</sequence>
<keyword evidence="2" id="KW-0808">Transferase</keyword>
<feature type="region of interest" description="Disordered" evidence="3">
    <location>
        <begin position="1"/>
        <end position="32"/>
    </location>
</feature>
<feature type="domain" description="tRNA/rRNA methyltransferase SpoU type" evidence="4">
    <location>
        <begin position="120"/>
        <end position="262"/>
    </location>
</feature>
<dbReference type="GO" id="GO:0032259">
    <property type="term" value="P:methylation"/>
    <property type="evidence" value="ECO:0007669"/>
    <property type="project" value="UniProtKB-KW"/>
</dbReference>
<dbReference type="InterPro" id="IPR029026">
    <property type="entry name" value="tRNA_m1G_MTases_N"/>
</dbReference>
<dbReference type="RefSeq" id="WP_169384355.1">
    <property type="nucleotide sequence ID" value="NZ_JAAXLA010000067.1"/>
</dbReference>
<protein>
    <submittedName>
        <fullName evidence="5">RNA methyltransferase</fullName>
    </submittedName>
</protein>
<dbReference type="Proteomes" id="UP000820669">
    <property type="component" value="Unassembled WGS sequence"/>
</dbReference>
<dbReference type="Gene3D" id="3.30.1330.30">
    <property type="match status" value="1"/>
</dbReference>
<gene>
    <name evidence="5" type="ORF">HF526_26845</name>
</gene>
<evidence type="ECO:0000256" key="3">
    <source>
        <dbReference type="SAM" id="MobiDB-lite"/>
    </source>
</evidence>